<feature type="region of interest" description="Disordered" evidence="1">
    <location>
        <begin position="240"/>
        <end position="262"/>
    </location>
</feature>
<dbReference type="Gene3D" id="3.40.50.10190">
    <property type="entry name" value="BRCT domain"/>
    <property type="match status" value="1"/>
</dbReference>
<evidence type="ECO:0000313" key="3">
    <source>
        <dbReference type="EMBL" id="KAG2383699.1"/>
    </source>
</evidence>
<dbReference type="InterPro" id="IPR001357">
    <property type="entry name" value="BRCT_dom"/>
</dbReference>
<name>A0AA88GME4_NAELO</name>
<reference evidence="3 4" key="1">
    <citation type="journal article" date="2018" name="BMC Genomics">
        <title>The genome of Naegleria lovaniensis, the basis for a comparative approach to unravel pathogenicity factors of the human pathogenic amoeba N. fowleri.</title>
        <authorList>
            <person name="Liechti N."/>
            <person name="Schurch N."/>
            <person name="Bruggmann R."/>
            <person name="Wittwer M."/>
        </authorList>
    </citation>
    <scope>NUCLEOTIDE SEQUENCE [LARGE SCALE GENOMIC DNA]</scope>
    <source>
        <strain evidence="3 4">ATCC 30569</strain>
    </source>
</reference>
<dbReference type="Pfam" id="PF00533">
    <property type="entry name" value="BRCT"/>
    <property type="match status" value="1"/>
</dbReference>
<dbReference type="Proteomes" id="UP000816034">
    <property type="component" value="Unassembled WGS sequence"/>
</dbReference>
<dbReference type="AlphaFoldDB" id="A0AA88GME4"/>
<feature type="region of interest" description="Disordered" evidence="1">
    <location>
        <begin position="1"/>
        <end position="50"/>
    </location>
</feature>
<keyword evidence="4" id="KW-1185">Reference proteome</keyword>
<dbReference type="SMART" id="SM00292">
    <property type="entry name" value="BRCT"/>
    <property type="match status" value="1"/>
</dbReference>
<feature type="compositionally biased region" description="Acidic residues" evidence="1">
    <location>
        <begin position="240"/>
        <end position="254"/>
    </location>
</feature>
<sequence>MARTKQVARKSSQAAQELARQPPKRKSEFLDDAENNTGSSSSSGIAIPPPKSLKTICIPYEREESSENSLGSLSELPNEMWQNILSFLVGDFELYKKIDITKIDPSVGVTSRNRYQRQELSSDIASFLIPFENLVALIKLMQTNKELNRMLTFKRDGVHLTDFEMFWLNGYNFFEKLFYWIRTRSLEQIKLGTGDLSRSAVEEMGKIQNIVQHFERGKSLDDLNVTIDHDSWYEDEYASDYDEQVDEDEEEDDNATPVEKDGDVVDKNKVLEGVVIVISGIANPERTTLRETALKMGAQYRPQFTSDTTHVIAAIANTDKSNQALSNGAFVLKKEWIYDCDTNSRRMNEKTYSFFDAPKPPKKKKGPKKKTPIFNDPEASRNAILERLQALELPLENYCDQYRGYTSAFELFIFRSLMLSLNMFDALDSENRQEYWSDQSEVLLGHHYLEYYSENSIPEPNLWNRKVPYDPNVKYPKVGIVVNKPLGWTKLLCTHINQNSELKLEDVDFELLRNRLSKIILLQLSHISNFRPLENYTFPENIIFLSVEHGNNSKEFQEPVSFSGIKLVVCAT</sequence>
<proteinExistence type="predicted"/>
<dbReference type="InterPro" id="IPR036420">
    <property type="entry name" value="BRCT_dom_sf"/>
</dbReference>
<evidence type="ECO:0000313" key="4">
    <source>
        <dbReference type="Proteomes" id="UP000816034"/>
    </source>
</evidence>
<accession>A0AA88GME4</accession>
<dbReference type="SUPFAM" id="SSF52113">
    <property type="entry name" value="BRCT domain"/>
    <property type="match status" value="1"/>
</dbReference>
<dbReference type="EMBL" id="PYSW02000020">
    <property type="protein sequence ID" value="KAG2383699.1"/>
    <property type="molecule type" value="Genomic_DNA"/>
</dbReference>
<comment type="caution">
    <text evidence="3">The sequence shown here is derived from an EMBL/GenBank/DDBJ whole genome shotgun (WGS) entry which is preliminary data.</text>
</comment>
<organism evidence="3 4">
    <name type="scientific">Naegleria lovaniensis</name>
    <name type="common">Amoeba</name>
    <dbReference type="NCBI Taxonomy" id="51637"/>
    <lineage>
        <taxon>Eukaryota</taxon>
        <taxon>Discoba</taxon>
        <taxon>Heterolobosea</taxon>
        <taxon>Tetramitia</taxon>
        <taxon>Eutetramitia</taxon>
        <taxon>Vahlkampfiidae</taxon>
        <taxon>Naegleria</taxon>
    </lineage>
</organism>
<dbReference type="RefSeq" id="XP_044549378.1">
    <property type="nucleotide sequence ID" value="XM_044694002.1"/>
</dbReference>
<feature type="region of interest" description="Disordered" evidence="1">
    <location>
        <begin position="353"/>
        <end position="376"/>
    </location>
</feature>
<feature type="compositionally biased region" description="Basic residues" evidence="1">
    <location>
        <begin position="360"/>
        <end position="371"/>
    </location>
</feature>
<feature type="domain" description="BRCT" evidence="2">
    <location>
        <begin position="266"/>
        <end position="354"/>
    </location>
</feature>
<dbReference type="PANTHER" id="PTHR11370">
    <property type="entry name" value="DNA-REPAIR PROTEIN XRCC1"/>
    <property type="match status" value="1"/>
</dbReference>
<dbReference type="PROSITE" id="PS50172">
    <property type="entry name" value="BRCT"/>
    <property type="match status" value="1"/>
</dbReference>
<dbReference type="GeneID" id="68096825"/>
<dbReference type="PANTHER" id="PTHR11370:SF5">
    <property type="entry name" value="DNA REPAIR PROTEIN XRCC1"/>
    <property type="match status" value="1"/>
</dbReference>
<evidence type="ECO:0000259" key="2">
    <source>
        <dbReference type="PROSITE" id="PS50172"/>
    </source>
</evidence>
<evidence type="ECO:0000256" key="1">
    <source>
        <dbReference type="SAM" id="MobiDB-lite"/>
    </source>
</evidence>
<gene>
    <name evidence="3" type="ORF">C9374_004370</name>
</gene>
<protein>
    <recommendedName>
        <fullName evidence="2">BRCT domain-containing protein</fullName>
    </recommendedName>
</protein>